<sequence length="434" mass="48376">MLQSTTDGSHSGCRDGSCLFLANARRAPSTQAYRNACCTNEFSLRRRSTDHTTAPSSCSAESNHGINYSSSEDISDGQMGSVEPFSIIEGPEAWTAEQYKHRSDWINVLSPQHIAELDAAIAGVERKGVPSAQIHTVSKEDFPLPTLGPYLEAVRNEVVSGRGFALIRGVPVDRYSRRQTTIAYWGMGLYWGKASSNNKKGHMISHIKDIGQDPSNPLTRLYATHAAQPFHNDSADIVTLLCLRNAKSGGLSSWSSSVSVHNEILRTRPDLAEVLAGPHWFYDRKGEVPPGKKPYFLIPVFNYHEGYLSVNYSDNYFLLSQRHAEVPRLTPAQYEAMELFNKLAASDELRLDYMLQPGEIQLLSNHTQLHARSDFVDYDDIDLRRHLLRLWLAPPNERALPAVYEDIYGGPLTIGSRGGIHVEGTQEHIVLEAE</sequence>
<feature type="compositionally biased region" description="Polar residues" evidence="3">
    <location>
        <begin position="51"/>
        <end position="72"/>
    </location>
</feature>
<keyword evidence="1" id="KW-0560">Oxidoreductase</keyword>
<evidence type="ECO:0000256" key="1">
    <source>
        <dbReference type="ARBA" id="ARBA00023002"/>
    </source>
</evidence>
<dbReference type="PANTHER" id="PTHR10696">
    <property type="entry name" value="GAMMA-BUTYROBETAINE HYDROXYLASE-RELATED"/>
    <property type="match status" value="1"/>
</dbReference>
<dbReference type="Gene3D" id="3.60.130.10">
    <property type="entry name" value="Clavaminate synthase-like"/>
    <property type="match status" value="1"/>
</dbReference>
<accession>A0ABY8UR21</accession>
<keyword evidence="6" id="KW-1185">Reference proteome</keyword>
<dbReference type="Pfam" id="PF02668">
    <property type="entry name" value="TauD"/>
    <property type="match status" value="1"/>
</dbReference>
<evidence type="ECO:0000256" key="2">
    <source>
        <dbReference type="ARBA" id="ARBA00023194"/>
    </source>
</evidence>
<evidence type="ECO:0000256" key="3">
    <source>
        <dbReference type="SAM" id="MobiDB-lite"/>
    </source>
</evidence>
<dbReference type="InterPro" id="IPR050411">
    <property type="entry name" value="AlphaKG_dependent_hydroxylases"/>
</dbReference>
<dbReference type="InterPro" id="IPR042098">
    <property type="entry name" value="TauD-like_sf"/>
</dbReference>
<organism evidence="5 6">
    <name type="scientific">Tetradesmus obliquus</name>
    <name type="common">Green alga</name>
    <name type="synonym">Acutodesmus obliquus</name>
    <dbReference type="NCBI Taxonomy" id="3088"/>
    <lineage>
        <taxon>Eukaryota</taxon>
        <taxon>Viridiplantae</taxon>
        <taxon>Chlorophyta</taxon>
        <taxon>core chlorophytes</taxon>
        <taxon>Chlorophyceae</taxon>
        <taxon>CS clade</taxon>
        <taxon>Sphaeropleales</taxon>
        <taxon>Scenedesmaceae</taxon>
        <taxon>Tetradesmus</taxon>
    </lineage>
</organism>
<dbReference type="EMBL" id="CP126224">
    <property type="protein sequence ID" value="WIA23849.1"/>
    <property type="molecule type" value="Genomic_DNA"/>
</dbReference>
<keyword evidence="2" id="KW-0045">Antibiotic biosynthesis</keyword>
<dbReference type="SUPFAM" id="SSF51197">
    <property type="entry name" value="Clavaminate synthase-like"/>
    <property type="match status" value="1"/>
</dbReference>
<evidence type="ECO:0000313" key="5">
    <source>
        <dbReference type="EMBL" id="WIA23849.1"/>
    </source>
</evidence>
<name>A0ABY8UR21_TETOB</name>
<dbReference type="Proteomes" id="UP001244341">
    <property type="component" value="Chromosome 17b"/>
</dbReference>
<reference evidence="5 6" key="1">
    <citation type="submission" date="2023-05" db="EMBL/GenBank/DDBJ databases">
        <title>A 100% complete, gapless, phased diploid assembly of the Scenedesmus obliquus UTEX 3031 genome.</title>
        <authorList>
            <person name="Biondi T.C."/>
            <person name="Hanschen E.R."/>
            <person name="Kwon T."/>
            <person name="Eng W."/>
            <person name="Kruse C.P.S."/>
            <person name="Koehler S.I."/>
            <person name="Kunde Y."/>
            <person name="Gleasner C.D."/>
            <person name="You Mak K.T."/>
            <person name="Polle J."/>
            <person name="Hovde B.T."/>
            <person name="Starkenburg S.R."/>
        </authorList>
    </citation>
    <scope>NUCLEOTIDE SEQUENCE [LARGE SCALE GENOMIC DNA]</scope>
    <source>
        <strain evidence="5 6">DOE0152z</strain>
    </source>
</reference>
<dbReference type="PANTHER" id="PTHR10696:SF56">
    <property type="entry name" value="TAUD_TFDA-LIKE DOMAIN-CONTAINING PROTEIN"/>
    <property type="match status" value="1"/>
</dbReference>
<feature type="domain" description="TauD/TfdA-like" evidence="4">
    <location>
        <begin position="137"/>
        <end position="391"/>
    </location>
</feature>
<gene>
    <name evidence="5" type="ORF">OEZ85_013508</name>
</gene>
<evidence type="ECO:0000313" key="6">
    <source>
        <dbReference type="Proteomes" id="UP001244341"/>
    </source>
</evidence>
<proteinExistence type="predicted"/>
<evidence type="ECO:0000259" key="4">
    <source>
        <dbReference type="Pfam" id="PF02668"/>
    </source>
</evidence>
<dbReference type="InterPro" id="IPR003819">
    <property type="entry name" value="TauD/TfdA-like"/>
</dbReference>
<protein>
    <recommendedName>
        <fullName evidence="4">TauD/TfdA-like domain-containing protein</fullName>
    </recommendedName>
</protein>
<feature type="region of interest" description="Disordered" evidence="3">
    <location>
        <begin position="49"/>
        <end position="76"/>
    </location>
</feature>